<dbReference type="Gene3D" id="3.30.40.10">
    <property type="entry name" value="Zinc/RING finger domain, C3HC4 (zinc finger)"/>
    <property type="match status" value="1"/>
</dbReference>
<dbReference type="EC" id="2.3.2.27" evidence="5 18"/>
<dbReference type="OrthoDB" id="9049620at2759"/>
<dbReference type="GO" id="GO:0070987">
    <property type="term" value="P:error-free translesion synthesis"/>
    <property type="evidence" value="ECO:0007669"/>
    <property type="project" value="EnsemblFungi"/>
</dbReference>
<dbReference type="SMART" id="SM00184">
    <property type="entry name" value="RING"/>
    <property type="match status" value="1"/>
</dbReference>
<keyword evidence="12 18" id="KW-0862">Zinc</keyword>
<dbReference type="KEGG" id="ndi:NDAI_0I00400"/>
<dbReference type="SMART" id="SM00513">
    <property type="entry name" value="SAP"/>
    <property type="match status" value="1"/>
</dbReference>
<feature type="domain" description="SAP" evidence="21">
    <location>
        <begin position="294"/>
        <end position="328"/>
    </location>
</feature>
<dbReference type="PANTHER" id="PTHR14134:SF2">
    <property type="entry name" value="E3 UBIQUITIN-PROTEIN LIGASE RAD18"/>
    <property type="match status" value="1"/>
</dbReference>
<dbReference type="InterPro" id="IPR001841">
    <property type="entry name" value="Znf_RING"/>
</dbReference>
<organism evidence="23 24">
    <name type="scientific">Naumovozyma dairenensis (strain ATCC 10597 / BCRC 20456 / CBS 421 / NBRC 0211 / NRRL Y-12639)</name>
    <name type="common">Saccharomyces dairenensis</name>
    <dbReference type="NCBI Taxonomy" id="1071378"/>
    <lineage>
        <taxon>Eukaryota</taxon>
        <taxon>Fungi</taxon>
        <taxon>Dikarya</taxon>
        <taxon>Ascomycota</taxon>
        <taxon>Saccharomycotina</taxon>
        <taxon>Saccharomycetes</taxon>
        <taxon>Saccharomycetales</taxon>
        <taxon>Saccharomycetaceae</taxon>
        <taxon>Naumovozyma</taxon>
    </lineage>
</organism>
<keyword evidence="7 18" id="KW-0808">Transferase</keyword>
<dbReference type="Pfam" id="PF13923">
    <property type="entry name" value="zf-C3HC4_2"/>
    <property type="match status" value="1"/>
</dbReference>
<name>G0WFP8_NAUDC</name>
<dbReference type="PROSITE" id="PS51908">
    <property type="entry name" value="ZF_UBZ4"/>
    <property type="match status" value="1"/>
</dbReference>
<evidence type="ECO:0000256" key="9">
    <source>
        <dbReference type="ARBA" id="ARBA00022763"/>
    </source>
</evidence>
<dbReference type="GO" id="GO:0097505">
    <property type="term" value="C:Rad6-Rad18 complex"/>
    <property type="evidence" value="ECO:0007669"/>
    <property type="project" value="EnsemblFungi"/>
</dbReference>
<feature type="region of interest" description="Disordered" evidence="19">
    <location>
        <begin position="221"/>
        <end position="268"/>
    </location>
</feature>
<dbReference type="GO" id="GO:0006513">
    <property type="term" value="P:protein monoubiquitination"/>
    <property type="evidence" value="ECO:0007669"/>
    <property type="project" value="EnsemblFungi"/>
</dbReference>
<dbReference type="GO" id="GO:0017116">
    <property type="term" value="F:single-stranded DNA helicase activity"/>
    <property type="evidence" value="ECO:0007669"/>
    <property type="project" value="EnsemblFungi"/>
</dbReference>
<dbReference type="GO" id="GO:0000785">
    <property type="term" value="C:chromatin"/>
    <property type="evidence" value="ECO:0007669"/>
    <property type="project" value="EnsemblFungi"/>
</dbReference>
<dbReference type="GO" id="GO:0042275">
    <property type="term" value="P:error-free postreplication DNA repair"/>
    <property type="evidence" value="ECO:0007669"/>
    <property type="project" value="EnsemblFungi"/>
</dbReference>
<feature type="domain" description="RING-type" evidence="20">
    <location>
        <begin position="28"/>
        <end position="65"/>
    </location>
</feature>
<evidence type="ECO:0000256" key="7">
    <source>
        <dbReference type="ARBA" id="ARBA00022679"/>
    </source>
</evidence>
<evidence type="ECO:0000256" key="15">
    <source>
        <dbReference type="ARBA" id="ARBA00023242"/>
    </source>
</evidence>
<comment type="subunit">
    <text evidence="18">Interacts with E2 UBC2, forming a complex with ubiquitin ligase activity.</text>
</comment>
<dbReference type="GeneID" id="11496167"/>
<evidence type="ECO:0000256" key="14">
    <source>
        <dbReference type="ARBA" id="ARBA00023204"/>
    </source>
</evidence>
<reference evidence="23 24" key="1">
    <citation type="journal article" date="2011" name="Proc. Natl. Acad. Sci. U.S.A.">
        <title>Evolutionary erosion of yeast sex chromosomes by mating-type switching accidents.</title>
        <authorList>
            <person name="Gordon J.L."/>
            <person name="Armisen D."/>
            <person name="Proux-Wera E."/>
            <person name="Oheigeartaigh S.S."/>
            <person name="Byrne K.P."/>
            <person name="Wolfe K.H."/>
        </authorList>
    </citation>
    <scope>NUCLEOTIDE SEQUENCE [LARGE SCALE GENOMIC DNA]</scope>
    <source>
        <strain evidence="24">ATCC 10597 / BCRC 20456 / CBS 421 / NBRC 0211 / NRRL Y-12639</strain>
    </source>
</reference>
<dbReference type="FunFam" id="3.30.40.10:FF:000172">
    <property type="entry name" value="E3 ubiquitin-protein ligase RAD18"/>
    <property type="match status" value="1"/>
</dbReference>
<feature type="compositionally biased region" description="Polar residues" evidence="19">
    <location>
        <begin position="465"/>
        <end position="475"/>
    </location>
</feature>
<dbReference type="GO" id="GO:0003697">
    <property type="term" value="F:single-stranded DNA binding"/>
    <property type="evidence" value="ECO:0007669"/>
    <property type="project" value="UniProtKB-UniRule"/>
</dbReference>
<evidence type="ECO:0000256" key="11">
    <source>
        <dbReference type="ARBA" id="ARBA00022786"/>
    </source>
</evidence>
<dbReference type="InterPro" id="IPR004580">
    <property type="entry name" value="Rad18_fungi"/>
</dbReference>
<evidence type="ECO:0000313" key="24">
    <source>
        <dbReference type="Proteomes" id="UP000000689"/>
    </source>
</evidence>
<keyword evidence="13 18" id="KW-0238">DNA-binding</keyword>
<keyword evidence="8 18" id="KW-0479">Metal-binding</keyword>
<dbReference type="eggNOG" id="KOG0287">
    <property type="taxonomic scope" value="Eukaryota"/>
</dbReference>
<dbReference type="InterPro" id="IPR017907">
    <property type="entry name" value="Znf_RING_CS"/>
</dbReference>
<evidence type="ECO:0000256" key="16">
    <source>
        <dbReference type="PROSITE-ProRule" id="PRU00175"/>
    </source>
</evidence>
<accession>G0WFP8</accession>
<keyword evidence="9 17" id="KW-0227">DNA damage</keyword>
<dbReference type="InterPro" id="IPR003034">
    <property type="entry name" value="SAP_dom"/>
</dbReference>
<gene>
    <name evidence="23" type="primary">NDAI0I00400</name>
    <name evidence="23" type="ordered locus">NDAI_0I00400</name>
</gene>
<evidence type="ECO:0000256" key="4">
    <source>
        <dbReference type="ARBA" id="ARBA00009506"/>
    </source>
</evidence>
<sequence length="481" mass="54053">MSKEITDTTDFANTKLPDFAQLDFLLRCHICKDFLKTPVLTPCGHTFCSVCIREYLQSNSKCPLCLLELRESMLRSEFLVNGIVQTYQSLRPSLIDILDSTRSSNDTSIIELGSDSEGDSYVKEPIDITGEYDDDLQIVGASNKRTSLRSKSAIYPSSTPKTMNRIGKSSSSIQSMFKPTTKNKNLKEKQAQCPVCEGFFPIQVLERVHLDECLTLQSLGKKRKGTTSSLNDQTVSNSLRTSRMNANTSKRSQERRLVTPTPPPPLPPAISYAEQYLNSGRGTDSEQRLPKLDFSNMTTTKIKQKLSSLGLSTTGTKQNMIARYNHYEILWNSNFCDSLNPVDESELRRQLISWDAAHNVPASSSNGNNGGGIISKMMVNRNGNSKENHYKKLLADFKNDKFERKTWIRLYKQEFKLLIKEAKEKMIKKDAKKMTAEKEAALTTDLSVVNDLGDNLSDPDLSKELNVQHTPVQESTTEENG</sequence>
<dbReference type="GO" id="GO:0005634">
    <property type="term" value="C:nucleus"/>
    <property type="evidence" value="ECO:0007669"/>
    <property type="project" value="UniProtKB-SubCell"/>
</dbReference>
<comment type="function">
    <text evidence="18">E3 RING-finger protein, member of the UBC2/RAD6 epistasis group. Associates to the E2 ubiquitin conjugating enzyme UBC2/RAD6 to form the UBC2-RAD18 ubiquitin ligase complex involved in postreplicative repair (PRR) of damaged DNA.</text>
</comment>
<dbReference type="GO" id="GO:0006281">
    <property type="term" value="P:DNA repair"/>
    <property type="evidence" value="ECO:0007669"/>
    <property type="project" value="UniProtKB-KW"/>
</dbReference>
<dbReference type="SUPFAM" id="SSF57850">
    <property type="entry name" value="RING/U-box"/>
    <property type="match status" value="1"/>
</dbReference>
<dbReference type="STRING" id="1071378.G0WFP8"/>
<evidence type="ECO:0000256" key="10">
    <source>
        <dbReference type="ARBA" id="ARBA00022771"/>
    </source>
</evidence>
<dbReference type="HOGENOM" id="CLU_028491_2_0_1"/>
<evidence type="ECO:0000256" key="8">
    <source>
        <dbReference type="ARBA" id="ARBA00022723"/>
    </source>
</evidence>
<feature type="region of interest" description="Disordered" evidence="19">
    <location>
        <begin position="453"/>
        <end position="481"/>
    </location>
</feature>
<evidence type="ECO:0000256" key="3">
    <source>
        <dbReference type="ARBA" id="ARBA00004906"/>
    </source>
</evidence>
<evidence type="ECO:0000256" key="13">
    <source>
        <dbReference type="ARBA" id="ARBA00023125"/>
    </source>
</evidence>
<dbReference type="AlphaFoldDB" id="G0WFP8"/>
<evidence type="ECO:0000256" key="19">
    <source>
        <dbReference type="SAM" id="MobiDB-lite"/>
    </source>
</evidence>
<dbReference type="InterPro" id="IPR006642">
    <property type="entry name" value="Rad18_UBZ4"/>
</dbReference>
<dbReference type="GO" id="GO:0042276">
    <property type="term" value="P:error-prone translesion synthesis"/>
    <property type="evidence" value="ECO:0007669"/>
    <property type="project" value="EnsemblFungi"/>
</dbReference>
<comment type="similarity">
    <text evidence="4 18">Belongs to the RAD18 family.</text>
</comment>
<dbReference type="PROSITE" id="PS50089">
    <property type="entry name" value="ZF_RING_2"/>
    <property type="match status" value="1"/>
</dbReference>
<dbReference type="PROSITE" id="PS50800">
    <property type="entry name" value="SAP"/>
    <property type="match status" value="1"/>
</dbReference>
<keyword evidence="24" id="KW-1185">Reference proteome</keyword>
<feature type="compositionally biased region" description="Polar residues" evidence="19">
    <location>
        <begin position="226"/>
        <end position="250"/>
    </location>
</feature>
<evidence type="ECO:0000256" key="1">
    <source>
        <dbReference type="ARBA" id="ARBA00000900"/>
    </source>
</evidence>
<evidence type="ECO:0000256" key="18">
    <source>
        <dbReference type="RuleBase" id="RU368093"/>
    </source>
</evidence>
<evidence type="ECO:0000259" key="22">
    <source>
        <dbReference type="PROSITE" id="PS51908"/>
    </source>
</evidence>
<comment type="catalytic activity">
    <reaction evidence="1 18">
        <text>S-ubiquitinyl-[E2 ubiquitin-conjugating enzyme]-L-cysteine + [acceptor protein]-L-lysine = [E2 ubiquitin-conjugating enzyme]-L-cysteine + N(6)-ubiquitinyl-[acceptor protein]-L-lysine.</text>
        <dbReference type="EC" id="2.3.2.27"/>
    </reaction>
</comment>
<dbReference type="PANTHER" id="PTHR14134">
    <property type="entry name" value="E3 UBIQUITIN-PROTEIN LIGASE RAD18"/>
    <property type="match status" value="1"/>
</dbReference>
<dbReference type="OMA" id="IPNTGPR"/>
<dbReference type="NCBIfam" id="TIGR00599">
    <property type="entry name" value="rad18"/>
    <property type="match status" value="1"/>
</dbReference>
<dbReference type="PROSITE" id="PS00518">
    <property type="entry name" value="ZF_RING_1"/>
    <property type="match status" value="1"/>
</dbReference>
<keyword evidence="10 16" id="KW-0863">Zinc-finger</keyword>
<dbReference type="RefSeq" id="XP_003671852.1">
    <property type="nucleotide sequence ID" value="XM_003671804.1"/>
</dbReference>
<dbReference type="UniPathway" id="UPA00143"/>
<dbReference type="InterPro" id="IPR013083">
    <property type="entry name" value="Znf_RING/FYVE/PHD"/>
</dbReference>
<evidence type="ECO:0000256" key="12">
    <source>
        <dbReference type="ARBA" id="ARBA00022833"/>
    </source>
</evidence>
<evidence type="ECO:0000256" key="17">
    <source>
        <dbReference type="PROSITE-ProRule" id="PRU01256"/>
    </source>
</evidence>
<evidence type="ECO:0000313" key="23">
    <source>
        <dbReference type="EMBL" id="CCD26609.1"/>
    </source>
</evidence>
<feature type="domain" description="UBZ4-type" evidence="22">
    <location>
        <begin position="190"/>
        <end position="218"/>
    </location>
</feature>
<dbReference type="Proteomes" id="UP000000689">
    <property type="component" value="Chromosome 9"/>
</dbReference>
<keyword evidence="11 18" id="KW-0833">Ubl conjugation pathway</keyword>
<comment type="subcellular location">
    <subcellularLocation>
        <location evidence="2 18">Nucleus</location>
    </subcellularLocation>
</comment>
<evidence type="ECO:0000256" key="5">
    <source>
        <dbReference type="ARBA" id="ARBA00012483"/>
    </source>
</evidence>
<evidence type="ECO:0000259" key="21">
    <source>
        <dbReference type="PROSITE" id="PS50800"/>
    </source>
</evidence>
<protein>
    <recommendedName>
        <fullName evidence="6 18">Postreplication repair E3 ubiquitin-protein ligase RAD18</fullName>
        <ecNumber evidence="5 18">2.3.2.27</ecNumber>
    </recommendedName>
    <alternativeName>
        <fullName evidence="18">RING-type E3 ubiquitin transferase RAD18</fullName>
    </alternativeName>
</protein>
<dbReference type="InterPro" id="IPR039577">
    <property type="entry name" value="Rad18"/>
</dbReference>
<dbReference type="Pfam" id="PF02037">
    <property type="entry name" value="SAP"/>
    <property type="match status" value="1"/>
</dbReference>
<dbReference type="EMBL" id="HE580275">
    <property type="protein sequence ID" value="CCD26609.1"/>
    <property type="molecule type" value="Genomic_DNA"/>
</dbReference>
<evidence type="ECO:0000256" key="6">
    <source>
        <dbReference type="ARBA" id="ARBA00015551"/>
    </source>
</evidence>
<dbReference type="GO" id="GO:0061630">
    <property type="term" value="F:ubiquitin protein ligase activity"/>
    <property type="evidence" value="ECO:0007669"/>
    <property type="project" value="UniProtKB-UniRule"/>
</dbReference>
<evidence type="ECO:0000259" key="20">
    <source>
        <dbReference type="PROSITE" id="PS50089"/>
    </source>
</evidence>
<keyword evidence="14 17" id="KW-0234">DNA repair</keyword>
<dbReference type="GO" id="GO:0008270">
    <property type="term" value="F:zinc ion binding"/>
    <property type="evidence" value="ECO:0007669"/>
    <property type="project" value="UniProtKB-KW"/>
</dbReference>
<comment type="pathway">
    <text evidence="3 18">Protein modification; protein ubiquitination.</text>
</comment>
<evidence type="ECO:0000256" key="2">
    <source>
        <dbReference type="ARBA" id="ARBA00004123"/>
    </source>
</evidence>
<keyword evidence="15 18" id="KW-0539">Nucleus</keyword>
<proteinExistence type="inferred from homology"/>